<dbReference type="InterPro" id="IPR043135">
    <property type="entry name" value="Fur_C"/>
</dbReference>
<feature type="binding site" evidence="10">
    <location>
        <position position="134"/>
    </location>
    <ligand>
        <name>Zn(2+)</name>
        <dbReference type="ChEBI" id="CHEBI:29105"/>
    </ligand>
</feature>
<proteinExistence type="inferred from homology"/>
<dbReference type="GO" id="GO:1900376">
    <property type="term" value="P:regulation of secondary metabolite biosynthetic process"/>
    <property type="evidence" value="ECO:0007669"/>
    <property type="project" value="TreeGrafter"/>
</dbReference>
<organism evidence="12 13">
    <name type="scientific">Desulforamulus reducens (strain ATCC BAA-1160 / DSM 100696 / MI-1)</name>
    <name type="common">Desulfotomaculum reducens</name>
    <dbReference type="NCBI Taxonomy" id="349161"/>
    <lineage>
        <taxon>Bacteria</taxon>
        <taxon>Bacillati</taxon>
        <taxon>Bacillota</taxon>
        <taxon>Clostridia</taxon>
        <taxon>Eubacteriales</taxon>
        <taxon>Peptococcaceae</taxon>
        <taxon>Desulforamulus</taxon>
    </lineage>
</organism>
<keyword evidence="4" id="KW-0678">Repressor</keyword>
<dbReference type="AlphaFoldDB" id="A4J7U7"/>
<dbReference type="eggNOG" id="COG0735">
    <property type="taxonomic scope" value="Bacteria"/>
</dbReference>
<protein>
    <submittedName>
        <fullName evidence="12">Ferric uptake regulator, Fur family</fullName>
    </submittedName>
</protein>
<dbReference type="GO" id="GO:0008270">
    <property type="term" value="F:zinc ion binding"/>
    <property type="evidence" value="ECO:0007669"/>
    <property type="project" value="TreeGrafter"/>
</dbReference>
<gene>
    <name evidence="12" type="ordered locus">Dred_2644</name>
</gene>
<dbReference type="SUPFAM" id="SSF46785">
    <property type="entry name" value="Winged helix' DNA-binding domain"/>
    <property type="match status" value="1"/>
</dbReference>
<dbReference type="Gene3D" id="3.30.1490.190">
    <property type="match status" value="1"/>
</dbReference>
<dbReference type="InterPro" id="IPR036390">
    <property type="entry name" value="WH_DNA-bd_sf"/>
</dbReference>
<dbReference type="EMBL" id="CP000612">
    <property type="protein sequence ID" value="ABO51150.1"/>
    <property type="molecule type" value="Genomic_DNA"/>
</dbReference>
<comment type="cofactor">
    <cofactor evidence="10">
        <name>Zn(2+)</name>
        <dbReference type="ChEBI" id="CHEBI:29105"/>
    </cofactor>
    <text evidence="10">Binds 1 zinc ion per subunit.</text>
</comment>
<accession>A4J7U7</accession>
<evidence type="ECO:0000313" key="13">
    <source>
        <dbReference type="Proteomes" id="UP000001556"/>
    </source>
</evidence>
<dbReference type="FunFam" id="1.10.10.10:FF:000007">
    <property type="entry name" value="Ferric uptake regulation protein"/>
    <property type="match status" value="1"/>
</dbReference>
<evidence type="ECO:0000256" key="2">
    <source>
        <dbReference type="ARBA" id="ARBA00007957"/>
    </source>
</evidence>
<dbReference type="STRING" id="349161.Dred_2644"/>
<feature type="binding site" evidence="10">
    <location>
        <position position="96"/>
    </location>
    <ligand>
        <name>Zn(2+)</name>
        <dbReference type="ChEBI" id="CHEBI:29105"/>
    </ligand>
</feature>
<dbReference type="PANTHER" id="PTHR33202:SF1">
    <property type="entry name" value="FERRIC UPTAKE REGULATION PROTEIN"/>
    <property type="match status" value="1"/>
</dbReference>
<comment type="cofactor">
    <cofactor evidence="11">
        <name>Mn(2+)</name>
        <dbReference type="ChEBI" id="CHEBI:29035"/>
    </cofactor>
    <cofactor evidence="11">
        <name>Fe(2+)</name>
        <dbReference type="ChEBI" id="CHEBI:29033"/>
    </cofactor>
    <text evidence="11">Binds 1 Mn(2+) or Fe(2+) ion per subunit.</text>
</comment>
<comment type="subcellular location">
    <subcellularLocation>
        <location evidence="1">Cytoplasm</location>
    </subcellularLocation>
</comment>
<evidence type="ECO:0000256" key="3">
    <source>
        <dbReference type="ARBA" id="ARBA00022490"/>
    </source>
</evidence>
<dbReference type="GO" id="GO:0003700">
    <property type="term" value="F:DNA-binding transcription factor activity"/>
    <property type="evidence" value="ECO:0007669"/>
    <property type="project" value="InterPro"/>
</dbReference>
<dbReference type="Proteomes" id="UP000001556">
    <property type="component" value="Chromosome"/>
</dbReference>
<name>A4J7U7_DESRM</name>
<keyword evidence="6 10" id="KW-0862">Zinc</keyword>
<dbReference type="CDD" id="cd07153">
    <property type="entry name" value="Fur_like"/>
    <property type="match status" value="1"/>
</dbReference>
<dbReference type="GO" id="GO:0045892">
    <property type="term" value="P:negative regulation of DNA-templated transcription"/>
    <property type="evidence" value="ECO:0007669"/>
    <property type="project" value="TreeGrafter"/>
</dbReference>
<evidence type="ECO:0000256" key="5">
    <source>
        <dbReference type="ARBA" id="ARBA00022723"/>
    </source>
</evidence>
<dbReference type="Gene3D" id="1.10.10.10">
    <property type="entry name" value="Winged helix-like DNA-binding domain superfamily/Winged helix DNA-binding domain"/>
    <property type="match status" value="1"/>
</dbReference>
<dbReference type="KEGG" id="drm:Dred_2644"/>
<comment type="similarity">
    <text evidence="2">Belongs to the Fur family.</text>
</comment>
<keyword evidence="5 10" id="KW-0479">Metal-binding</keyword>
<keyword evidence="7" id="KW-0805">Transcription regulation</keyword>
<dbReference type="InterPro" id="IPR036388">
    <property type="entry name" value="WH-like_DNA-bd_sf"/>
</dbReference>
<reference evidence="12 13" key="1">
    <citation type="submission" date="2007-03" db="EMBL/GenBank/DDBJ databases">
        <title>Complete sequence of Desulfotomaculum reducens MI-1.</title>
        <authorList>
            <consortium name="US DOE Joint Genome Institute"/>
            <person name="Copeland A."/>
            <person name="Lucas S."/>
            <person name="Lapidus A."/>
            <person name="Barry K."/>
            <person name="Detter J.C."/>
            <person name="Glavina del Rio T."/>
            <person name="Hammon N."/>
            <person name="Israni S."/>
            <person name="Dalin E."/>
            <person name="Tice H."/>
            <person name="Pitluck S."/>
            <person name="Sims D."/>
            <person name="Brettin T."/>
            <person name="Bruce D."/>
            <person name="Han C."/>
            <person name="Tapia R."/>
            <person name="Schmutz J."/>
            <person name="Larimer F."/>
            <person name="Land M."/>
            <person name="Hauser L."/>
            <person name="Kyrpides N."/>
            <person name="Kim E."/>
            <person name="Tebo B.M."/>
            <person name="Richardson P."/>
        </authorList>
    </citation>
    <scope>NUCLEOTIDE SEQUENCE [LARGE SCALE GENOMIC DNA]</scope>
    <source>
        <strain evidence="12 13">MI-1</strain>
    </source>
</reference>
<dbReference type="PANTHER" id="PTHR33202">
    <property type="entry name" value="ZINC UPTAKE REGULATION PROTEIN"/>
    <property type="match status" value="1"/>
</dbReference>
<evidence type="ECO:0000256" key="6">
    <source>
        <dbReference type="ARBA" id="ARBA00022833"/>
    </source>
</evidence>
<evidence type="ECO:0000256" key="7">
    <source>
        <dbReference type="ARBA" id="ARBA00023015"/>
    </source>
</evidence>
<keyword evidence="13" id="KW-1185">Reference proteome</keyword>
<evidence type="ECO:0000313" key="12">
    <source>
        <dbReference type="EMBL" id="ABO51150.1"/>
    </source>
</evidence>
<dbReference type="GO" id="GO:0000976">
    <property type="term" value="F:transcription cis-regulatory region binding"/>
    <property type="evidence" value="ECO:0007669"/>
    <property type="project" value="TreeGrafter"/>
</dbReference>
<evidence type="ECO:0000256" key="1">
    <source>
        <dbReference type="ARBA" id="ARBA00004496"/>
    </source>
</evidence>
<evidence type="ECO:0000256" key="8">
    <source>
        <dbReference type="ARBA" id="ARBA00023125"/>
    </source>
</evidence>
<dbReference type="InterPro" id="IPR002481">
    <property type="entry name" value="FUR"/>
</dbReference>
<dbReference type="RefSeq" id="WP_011878947.1">
    <property type="nucleotide sequence ID" value="NC_009253.1"/>
</dbReference>
<keyword evidence="8" id="KW-0238">DNA-binding</keyword>
<sequence length="146" mass="16881">MSTIQLYIQQLKEKGVKVTPQRQAILKAFLDTENKHPSAEEIHLEVIQSFPGVSLDTVYRNLNMLKQLGILRELNLGERRVRYEMGSDSHHHHLICTQCGAAEEIHYCPLQFLELDKKNKFKIQSHHFEIFGLCEKCSNKGGCFDE</sequence>
<evidence type="ECO:0000256" key="11">
    <source>
        <dbReference type="PIRSR" id="PIRSR602481-2"/>
    </source>
</evidence>
<keyword evidence="3" id="KW-0963">Cytoplasm</keyword>
<evidence type="ECO:0000256" key="4">
    <source>
        <dbReference type="ARBA" id="ARBA00022491"/>
    </source>
</evidence>
<keyword evidence="9" id="KW-0804">Transcription</keyword>
<feature type="binding site" evidence="11">
    <location>
        <position position="90"/>
    </location>
    <ligand>
        <name>Fe cation</name>
        <dbReference type="ChEBI" id="CHEBI:24875"/>
    </ligand>
</feature>
<dbReference type="GO" id="GO:0005737">
    <property type="term" value="C:cytoplasm"/>
    <property type="evidence" value="ECO:0007669"/>
    <property type="project" value="UniProtKB-SubCell"/>
</dbReference>
<feature type="binding site" evidence="10">
    <location>
        <position position="99"/>
    </location>
    <ligand>
        <name>Zn(2+)</name>
        <dbReference type="ChEBI" id="CHEBI:29105"/>
    </ligand>
</feature>
<evidence type="ECO:0000256" key="10">
    <source>
        <dbReference type="PIRSR" id="PIRSR602481-1"/>
    </source>
</evidence>
<dbReference type="HOGENOM" id="CLU_096072_5_1_9"/>
<feature type="binding site" evidence="10">
    <location>
        <position position="137"/>
    </location>
    <ligand>
        <name>Zn(2+)</name>
        <dbReference type="ChEBI" id="CHEBI:29105"/>
    </ligand>
</feature>
<keyword evidence="11" id="KW-0408">Iron</keyword>
<evidence type="ECO:0000256" key="9">
    <source>
        <dbReference type="ARBA" id="ARBA00023163"/>
    </source>
</evidence>
<feature type="binding site" evidence="11">
    <location>
        <position position="126"/>
    </location>
    <ligand>
        <name>Fe cation</name>
        <dbReference type="ChEBI" id="CHEBI:24875"/>
    </ligand>
</feature>
<dbReference type="Pfam" id="PF01475">
    <property type="entry name" value="FUR"/>
    <property type="match status" value="1"/>
</dbReference>